<dbReference type="GO" id="GO:0046872">
    <property type="term" value="F:metal ion binding"/>
    <property type="evidence" value="ECO:0007669"/>
    <property type="project" value="UniProtKB-KW"/>
</dbReference>
<proteinExistence type="predicted"/>
<organism evidence="11 12">
    <name type="scientific">Vallitalea pronyensis</name>
    <dbReference type="NCBI Taxonomy" id="1348613"/>
    <lineage>
        <taxon>Bacteria</taxon>
        <taxon>Bacillati</taxon>
        <taxon>Bacillota</taxon>
        <taxon>Clostridia</taxon>
        <taxon>Lachnospirales</taxon>
        <taxon>Vallitaleaceae</taxon>
        <taxon>Vallitalea</taxon>
    </lineage>
</organism>
<keyword evidence="8" id="KW-0464">Manganese</keyword>
<dbReference type="CDD" id="cd00429">
    <property type="entry name" value="RPE"/>
    <property type="match status" value="1"/>
</dbReference>
<evidence type="ECO:0000256" key="1">
    <source>
        <dbReference type="ARBA" id="ARBA00001936"/>
    </source>
</evidence>
<keyword evidence="7" id="KW-0408">Iron</keyword>
<evidence type="ECO:0000256" key="7">
    <source>
        <dbReference type="ARBA" id="ARBA00023004"/>
    </source>
</evidence>
<dbReference type="GO" id="GO:0006091">
    <property type="term" value="P:generation of precursor metabolites and energy"/>
    <property type="evidence" value="ECO:0007669"/>
    <property type="project" value="UniProtKB-ARBA"/>
</dbReference>
<evidence type="ECO:0000313" key="12">
    <source>
        <dbReference type="Proteomes" id="UP000683246"/>
    </source>
</evidence>
<dbReference type="Proteomes" id="UP000683246">
    <property type="component" value="Chromosome"/>
</dbReference>
<dbReference type="Pfam" id="PF00834">
    <property type="entry name" value="Ribul_P_3_epim"/>
    <property type="match status" value="1"/>
</dbReference>
<dbReference type="GO" id="GO:0046496">
    <property type="term" value="P:nicotinamide nucleotide metabolic process"/>
    <property type="evidence" value="ECO:0007669"/>
    <property type="project" value="UniProtKB-ARBA"/>
</dbReference>
<evidence type="ECO:0000256" key="5">
    <source>
        <dbReference type="ARBA" id="ARBA00022723"/>
    </source>
</evidence>
<keyword evidence="5" id="KW-0479">Metal-binding</keyword>
<dbReference type="AlphaFoldDB" id="A0A8J8MJ87"/>
<dbReference type="NCBIfam" id="NF004076">
    <property type="entry name" value="PRK05581.1-4"/>
    <property type="match status" value="1"/>
</dbReference>
<comment type="cofactor">
    <cofactor evidence="3">
        <name>Fe(2+)</name>
        <dbReference type="ChEBI" id="CHEBI:29033"/>
    </cofactor>
</comment>
<keyword evidence="9" id="KW-0413">Isomerase</keyword>
<protein>
    <submittedName>
        <fullName evidence="11">Ribulose-phosphate 3-epimerase</fullName>
    </submittedName>
</protein>
<gene>
    <name evidence="11" type="ORF">HZI73_08140</name>
</gene>
<keyword evidence="6" id="KW-0862">Zinc</keyword>
<evidence type="ECO:0000256" key="10">
    <source>
        <dbReference type="ARBA" id="ARBA00023277"/>
    </source>
</evidence>
<evidence type="ECO:0000256" key="4">
    <source>
        <dbReference type="ARBA" id="ARBA00011738"/>
    </source>
</evidence>
<evidence type="ECO:0000256" key="6">
    <source>
        <dbReference type="ARBA" id="ARBA00022833"/>
    </source>
</evidence>
<evidence type="ECO:0000256" key="3">
    <source>
        <dbReference type="ARBA" id="ARBA00001954"/>
    </source>
</evidence>
<dbReference type="EMBL" id="CP058649">
    <property type="protein sequence ID" value="QUI22268.1"/>
    <property type="molecule type" value="Genomic_DNA"/>
</dbReference>
<evidence type="ECO:0000256" key="2">
    <source>
        <dbReference type="ARBA" id="ARBA00001947"/>
    </source>
</evidence>
<evidence type="ECO:0000256" key="8">
    <source>
        <dbReference type="ARBA" id="ARBA00023211"/>
    </source>
</evidence>
<dbReference type="InterPro" id="IPR011060">
    <property type="entry name" value="RibuloseP-bd_barrel"/>
</dbReference>
<comment type="cofactor">
    <cofactor evidence="2">
        <name>Zn(2+)</name>
        <dbReference type="ChEBI" id="CHEBI:29105"/>
    </cofactor>
</comment>
<dbReference type="RefSeq" id="WP_212697750.1">
    <property type="nucleotide sequence ID" value="NZ_CP058649.1"/>
</dbReference>
<dbReference type="PROSITE" id="PS01085">
    <property type="entry name" value="RIBUL_P_3_EPIMER_1"/>
    <property type="match status" value="1"/>
</dbReference>
<name>A0A8J8MJ87_9FIRM</name>
<reference evidence="11" key="1">
    <citation type="submission" date="2020-07" db="EMBL/GenBank/DDBJ databases">
        <title>Vallitalea pronyensis genome.</title>
        <authorList>
            <person name="Postec A."/>
        </authorList>
    </citation>
    <scope>NUCLEOTIDE SEQUENCE</scope>
    <source>
        <strain evidence="11">FatNI3</strain>
    </source>
</reference>
<keyword evidence="10" id="KW-0119">Carbohydrate metabolism</keyword>
<dbReference type="FunFam" id="3.20.20.70:FF:000191">
    <property type="entry name" value="ribulose-phosphate 3-epimerase isoform X2"/>
    <property type="match status" value="1"/>
</dbReference>
<dbReference type="SUPFAM" id="SSF51366">
    <property type="entry name" value="Ribulose-phoshate binding barrel"/>
    <property type="match status" value="1"/>
</dbReference>
<evidence type="ECO:0000256" key="9">
    <source>
        <dbReference type="ARBA" id="ARBA00023235"/>
    </source>
</evidence>
<comment type="subunit">
    <text evidence="4">Homodimer.</text>
</comment>
<comment type="cofactor">
    <cofactor evidence="1">
        <name>Mn(2+)</name>
        <dbReference type="ChEBI" id="CHEBI:29035"/>
    </cofactor>
</comment>
<dbReference type="InterPro" id="IPR000056">
    <property type="entry name" value="Ribul_P_3_epim-like"/>
</dbReference>
<dbReference type="GO" id="GO:0016857">
    <property type="term" value="F:racemase and epimerase activity, acting on carbohydrates and derivatives"/>
    <property type="evidence" value="ECO:0007669"/>
    <property type="project" value="InterPro"/>
</dbReference>
<accession>A0A8J8MJ87</accession>
<evidence type="ECO:0000313" key="11">
    <source>
        <dbReference type="EMBL" id="QUI22268.1"/>
    </source>
</evidence>
<dbReference type="GO" id="GO:0005975">
    <property type="term" value="P:carbohydrate metabolic process"/>
    <property type="evidence" value="ECO:0007669"/>
    <property type="project" value="InterPro"/>
</dbReference>
<keyword evidence="12" id="KW-1185">Reference proteome</keyword>
<dbReference type="Gene3D" id="3.20.20.70">
    <property type="entry name" value="Aldolase class I"/>
    <property type="match status" value="1"/>
</dbReference>
<dbReference type="GO" id="GO:1901135">
    <property type="term" value="P:carbohydrate derivative metabolic process"/>
    <property type="evidence" value="ECO:0007669"/>
    <property type="project" value="UniProtKB-ARBA"/>
</dbReference>
<dbReference type="InterPro" id="IPR013785">
    <property type="entry name" value="Aldolase_TIM"/>
</dbReference>
<dbReference type="PANTHER" id="PTHR11749">
    <property type="entry name" value="RIBULOSE-5-PHOSPHATE-3-EPIMERASE"/>
    <property type="match status" value="1"/>
</dbReference>
<dbReference type="KEGG" id="vpy:HZI73_08140"/>
<dbReference type="GO" id="GO:0006163">
    <property type="term" value="P:purine nucleotide metabolic process"/>
    <property type="evidence" value="ECO:0007669"/>
    <property type="project" value="UniProtKB-ARBA"/>
</dbReference>
<sequence>MRLSATLACASQINMIEDIRELEKAGIDLLHIDIMDGNYVPNLSLNFRLCQEIKETFPNMALDIHMMVTNPLQYIKQAADIQAEWFTFHMHATHFPCRMIDAIKQSGMKAGVAINPSEPISNLLPIIAKVDMVLLMAIEPGFSGQQFMDASYERISQLNKIRQEKQLDFIINVDGGIDPVSGKKSIESGADLLVMGMFACFNQVDSIWEACMKFHQHING</sequence>